<accession>A0A7C5R826</accession>
<protein>
    <recommendedName>
        <fullName evidence="3">DUF1579 domain-containing protein</fullName>
    </recommendedName>
</protein>
<feature type="signal peptide" evidence="1">
    <location>
        <begin position="1"/>
        <end position="21"/>
    </location>
</feature>
<dbReference type="PROSITE" id="PS51257">
    <property type="entry name" value="PROKAR_LIPOPROTEIN"/>
    <property type="match status" value="1"/>
</dbReference>
<gene>
    <name evidence="2" type="ORF">ENJ42_06175</name>
</gene>
<name>A0A7C5R826_9PROT</name>
<organism evidence="2">
    <name type="scientific">Hellea balneolensis</name>
    <dbReference type="NCBI Taxonomy" id="287478"/>
    <lineage>
        <taxon>Bacteria</taxon>
        <taxon>Pseudomonadati</taxon>
        <taxon>Pseudomonadota</taxon>
        <taxon>Alphaproteobacteria</taxon>
        <taxon>Maricaulales</taxon>
        <taxon>Robiginitomaculaceae</taxon>
        <taxon>Hellea</taxon>
    </lineage>
</organism>
<dbReference type="EMBL" id="DRMJ01000317">
    <property type="protein sequence ID" value="HHL43185.1"/>
    <property type="molecule type" value="Genomic_DNA"/>
</dbReference>
<evidence type="ECO:0000313" key="2">
    <source>
        <dbReference type="EMBL" id="HHL43185.1"/>
    </source>
</evidence>
<proteinExistence type="predicted"/>
<evidence type="ECO:0008006" key="3">
    <source>
        <dbReference type="Google" id="ProtNLM"/>
    </source>
</evidence>
<keyword evidence="1" id="KW-0732">Signal</keyword>
<reference evidence="2" key="1">
    <citation type="journal article" date="2020" name="mSystems">
        <title>Genome- and Community-Level Interaction Insights into Carbon Utilization and Element Cycling Functions of Hydrothermarchaeota in Hydrothermal Sediment.</title>
        <authorList>
            <person name="Zhou Z."/>
            <person name="Liu Y."/>
            <person name="Xu W."/>
            <person name="Pan J."/>
            <person name="Luo Z.H."/>
            <person name="Li M."/>
        </authorList>
    </citation>
    <scope>NUCLEOTIDE SEQUENCE [LARGE SCALE GENOMIC DNA]</scope>
    <source>
        <strain evidence="2">HyVt-485</strain>
    </source>
</reference>
<comment type="caution">
    <text evidence="2">The sequence shown here is derived from an EMBL/GenBank/DDBJ whole genome shotgun (WGS) entry which is preliminary data.</text>
</comment>
<sequence>MKKIVLGAILSLSVACSGANSQETQKPKQVANAALVKLPPPPPCSEKEFRQLDFWLGDWDLEWTGSKGKVGHGRNTITKTPYKNCVISENFDGAPSLQFKGMSISTYDKARKIWRQTWVDDQGGYYALNGGPNKDGTFTLTMARPDNKGPHRRMIWSEIKKDSLVWSWQGHKDGEDEWQDLWVIHYKRRAPK</sequence>
<evidence type="ECO:0000256" key="1">
    <source>
        <dbReference type="SAM" id="SignalP"/>
    </source>
</evidence>
<feature type="chain" id="PRO_5028293799" description="DUF1579 domain-containing protein" evidence="1">
    <location>
        <begin position="22"/>
        <end position="192"/>
    </location>
</feature>
<dbReference type="Proteomes" id="UP000885830">
    <property type="component" value="Unassembled WGS sequence"/>
</dbReference>
<dbReference type="AlphaFoldDB" id="A0A7C5R826"/>